<dbReference type="EMBL" id="BAAAZO010000014">
    <property type="protein sequence ID" value="GAA3640776.1"/>
    <property type="molecule type" value="Genomic_DNA"/>
</dbReference>
<evidence type="ECO:0000313" key="3">
    <source>
        <dbReference type="Proteomes" id="UP001501074"/>
    </source>
</evidence>
<dbReference type="PANTHER" id="PTHR43649:SF12">
    <property type="entry name" value="DIACETYLCHITOBIOSE BINDING PROTEIN DASA"/>
    <property type="match status" value="1"/>
</dbReference>
<feature type="signal peptide" evidence="1">
    <location>
        <begin position="1"/>
        <end position="23"/>
    </location>
</feature>
<keyword evidence="1" id="KW-0732">Signal</keyword>
<sequence length="442" mass="46614">MRRTLRGSLVALSVSALFLTACSGGSSDGASGSQDEATKPGEKVELNFWAWAPEMDKTVEVWNESHPDIHVTVNKQDGGDPAVTKLLTATKAGSGAPDLMQAEYQALPTMVAAGALADIKGDLSGEAQGHFADGVWNAVTLGTDAVYAVPQDAAPLMFFYRSDVFDKLKIKVPTTWDEYAQAARTIHKADKKKYLGTFSANDAGLFAGLTQQNGASWWGIDGDAWSVNIDSDASRKVAQYWGGLVEEGVIDNTPMYTPGWNSALNKGTQVGWVSAVWAPGVLAGNAADTKGKWKVAPMPQWTSGANVSGSWGGSSTAVTSQSKHKAAAAEFAEWLNTSADGVKALATISNVYPADQKNTAAALTEPPAFFKDQPDFYEVAAKVAGTTAPFTYGPNTNVAYSAFNDAFGKAAQSKSAAAFTQALTTMQTQTVEDLKSSGFTTK</sequence>
<dbReference type="PROSITE" id="PS51257">
    <property type="entry name" value="PROKAR_LIPOPROTEIN"/>
    <property type="match status" value="1"/>
</dbReference>
<reference evidence="3" key="1">
    <citation type="journal article" date="2019" name="Int. J. Syst. Evol. Microbiol.">
        <title>The Global Catalogue of Microorganisms (GCM) 10K type strain sequencing project: providing services to taxonomists for standard genome sequencing and annotation.</title>
        <authorList>
            <consortium name="The Broad Institute Genomics Platform"/>
            <consortium name="The Broad Institute Genome Sequencing Center for Infectious Disease"/>
            <person name="Wu L."/>
            <person name="Ma J."/>
        </authorList>
    </citation>
    <scope>NUCLEOTIDE SEQUENCE [LARGE SCALE GENOMIC DNA]</scope>
    <source>
        <strain evidence="3">JCM 16902</strain>
    </source>
</reference>
<organism evidence="2 3">
    <name type="scientific">Kineosporia mesophila</name>
    <dbReference type="NCBI Taxonomy" id="566012"/>
    <lineage>
        <taxon>Bacteria</taxon>
        <taxon>Bacillati</taxon>
        <taxon>Actinomycetota</taxon>
        <taxon>Actinomycetes</taxon>
        <taxon>Kineosporiales</taxon>
        <taxon>Kineosporiaceae</taxon>
        <taxon>Kineosporia</taxon>
    </lineage>
</organism>
<dbReference type="Proteomes" id="UP001501074">
    <property type="component" value="Unassembled WGS sequence"/>
</dbReference>
<dbReference type="RefSeq" id="WP_231489364.1">
    <property type="nucleotide sequence ID" value="NZ_BAAAZO010000014.1"/>
</dbReference>
<keyword evidence="3" id="KW-1185">Reference proteome</keyword>
<gene>
    <name evidence="2" type="ORF">GCM10022223_69990</name>
</gene>
<dbReference type="SUPFAM" id="SSF53850">
    <property type="entry name" value="Periplasmic binding protein-like II"/>
    <property type="match status" value="1"/>
</dbReference>
<dbReference type="PANTHER" id="PTHR43649">
    <property type="entry name" value="ARABINOSE-BINDING PROTEIN-RELATED"/>
    <property type="match status" value="1"/>
</dbReference>
<dbReference type="InterPro" id="IPR006059">
    <property type="entry name" value="SBP"/>
</dbReference>
<proteinExistence type="predicted"/>
<evidence type="ECO:0000313" key="2">
    <source>
        <dbReference type="EMBL" id="GAA3640776.1"/>
    </source>
</evidence>
<dbReference type="InterPro" id="IPR050490">
    <property type="entry name" value="Bact_solute-bd_prot1"/>
</dbReference>
<comment type="caution">
    <text evidence="2">The sequence shown here is derived from an EMBL/GenBank/DDBJ whole genome shotgun (WGS) entry which is preliminary data.</text>
</comment>
<dbReference type="Gene3D" id="3.40.190.10">
    <property type="entry name" value="Periplasmic binding protein-like II"/>
    <property type="match status" value="1"/>
</dbReference>
<name>A0ABP7AVS2_9ACTN</name>
<accession>A0ABP7AVS2</accession>
<protein>
    <submittedName>
        <fullName evidence="2">Extracellular solute-binding protein</fullName>
    </submittedName>
</protein>
<dbReference type="Pfam" id="PF01547">
    <property type="entry name" value="SBP_bac_1"/>
    <property type="match status" value="1"/>
</dbReference>
<feature type="chain" id="PRO_5046769052" evidence="1">
    <location>
        <begin position="24"/>
        <end position="442"/>
    </location>
</feature>
<evidence type="ECO:0000256" key="1">
    <source>
        <dbReference type="SAM" id="SignalP"/>
    </source>
</evidence>